<comment type="caution">
    <text evidence="1">The sequence shown here is derived from an EMBL/GenBank/DDBJ whole genome shotgun (WGS) entry which is preliminary data.</text>
</comment>
<keyword evidence="2" id="KW-1185">Reference proteome</keyword>
<protein>
    <submittedName>
        <fullName evidence="1">Uncharacterized protein</fullName>
    </submittedName>
</protein>
<feature type="non-terminal residue" evidence="1">
    <location>
        <position position="1"/>
    </location>
</feature>
<organism evidence="1 2">
    <name type="scientific">Linnemannia exigua</name>
    <dbReference type="NCBI Taxonomy" id="604196"/>
    <lineage>
        <taxon>Eukaryota</taxon>
        <taxon>Fungi</taxon>
        <taxon>Fungi incertae sedis</taxon>
        <taxon>Mucoromycota</taxon>
        <taxon>Mortierellomycotina</taxon>
        <taxon>Mortierellomycetes</taxon>
        <taxon>Mortierellales</taxon>
        <taxon>Mortierellaceae</taxon>
        <taxon>Linnemannia</taxon>
    </lineage>
</organism>
<dbReference type="Proteomes" id="UP001194580">
    <property type="component" value="Unassembled WGS sequence"/>
</dbReference>
<gene>
    <name evidence="1" type="ORF">BGZ95_000159</name>
</gene>
<name>A0AAD4H5T7_9FUNG</name>
<dbReference type="EMBL" id="JAAAIL010001020">
    <property type="protein sequence ID" value="KAG0271972.1"/>
    <property type="molecule type" value="Genomic_DNA"/>
</dbReference>
<evidence type="ECO:0000313" key="1">
    <source>
        <dbReference type="EMBL" id="KAG0271972.1"/>
    </source>
</evidence>
<sequence length="2156" mass="227944">VCGSDFPDECGYSVSGIYTCGEVGTTPIFDHLCSSGTCNKPEGHCDPGKCDCTRVGPICGSTFPEDCGYTSAAVYTCDEIGAVPQIDKTCKSKVCLSGETACGEDPCICKAPGRLCGITYPDICGLLKDTIYSCFALKNETIPNPKEHCPTGCVFGADKCNPTDPCLCNSDGQICGSSFPGTCGINKDALYDCKTLEKPVHFEDCIADTCLPNTDTCTVVDDSCLCKEAGLICGSTFPSQCKTDRSSLYKCSGEGSQPIFESKCPSGACPMNSDKCSDLKVCTCEKAGNICGSTFDETCGYAKGTLYSCDNAGDNPILKEECETKLCLAGDDKCSDIDRCSCTRTGQICGSAFDPECPVSNTTLYYCSDEGDPPKLIEGCYTNECLPDADECTPDPCLCTEHGSTCGSNFPEHCKLSPDALYYCPNIGVRPTFAQNCDINACPVGQKTCTPRPAECSCSKPGQLCGSTFPESCRLNKDSLYFCEGDGAKPRELETCKAGTCPSGAITCERLLDCYCKGPGRPCGKTFPAECLFEPDTQYQCSNAGDTPIPIASFAPGTCGPEVDPYIQDPCHCSGTGTVCGSVLKLPSCPTASFKNGSIYRCVNNRPPVELRECNAEETCTQMGSVATCQKDPCACKEEGATVCGSAIDPSCGAVESTASYVCSGGKLVKKEDCPKGCLDYEGLCVDNCVCEKNGMACGSIFTGCNLDPNTLYLCQKGKRPTKVRDCHPSSCKVNALSTESLKIFAAGEYTDTCDINPCFCDSDDSLVCGDKVNPICKFDATALISCPGDGGKPIIVKNCDPSKCISKDGVALCDTSTDPCRCSSEGTFCGDYFPEQCRFPSDSVYSCSGKDKLPLRIATCYPQKCISKENDGLCEPDPCVCSNDFPKKCGYQADTVMVCGRPGHRPTEFEVCTPDKCTTSSEGGRCNNNPCLCNDQKDKICGSVFPEKCELNKDALYTCRAALTKPELISNCERDERCDSEGSEAQCVPNLCHCYTNEIGKKKCGSDFPKYCFYDNTVIYSCNVDDTEWAVSRSCGSDNQCIPAASDTNEPTCSQDECLCKAGDVGKDLCGSNFPTRCSYPDDSVLTCKYEGEAPEAKEMCTPNKCIYNANDETAICKNKGCASVCIMDAGQPKCKSTPCQCNEEDITLCGTDFVKDCGYDDNTIFTCSGEGSTPVFQEKCPMQCVHSLITNTSRCIGGVCDCPRIGAPKNLCGALFPQECNYDNNTLYHCETSGETPTVLEKCTESGKECTIAGDKAQSCVAPDCGCRAGNAKQCGADFLPSCGKDPKIVYSCKDPKNPVVEATCQKDCIPSPVAHCEEDKCACKEGVALMCSSEFPVDCGYTPDSVYSCQDPKKPTKTKDCTPNKCVSTPDPQCFEDKCACKSSQSLVCGSDFPPECTLQSDATCADAFPAVCGYGNDPAQIFRCSGTGSKPSESVKCKTQCIPNVFGVSAMCKPNPCECTMELVGKKLCASQFLAICGLSEEMLYYCGALGDSPTEVGECKSPSVCEVKEDIGSCVSPTDPCKCPPNTNTICGSKFESKCGLEPDTVYDCMGREGQTPSKVEPCTPQACVSGKDSATCEKDPCRCTAAKVVICGSTLPSTCGYEPNNLYLCADVGSTPIDYAKCDASGCDATTSACKTDPCACTSSSSTCGSTFKPECKLKPDVLYSCKQVGAKPVEQETCTAGCTKGASECNIDPCVCSKAELKCGSAFDPSCKLDGDTLYECTAKGDKPKVKELCGAGKCPAGTTACVKDPCKCGTASSTCGGDFADTCGFDKDTIYQCTAEGAIPSPGEKCAPGLCASADKSSTFSVAICKPDCSCKSTKDTCGIDFPTDCKLDKDTLYSCAKIGDAPKPKEVCSSNGCKTGTNTCYVDPCACKQIGEICGKDICPTLKPDTIYICSTIKGNAIAKPGGDCPTGNCNGGRCGADTCVCTQDGPFCGNELPCPGLNPDLYYSCGIGKKPFPFDRCKNGKPTTGKCLCNDGNSMCSTYFPFECGYDQSQIFKCPGGAGTKPVTAQQCGEGRCTLEIKCDQDCLCQDDKAKCGKNFDAKCNYQPGSIYTCSGKGATPVEGKACGGPELCDAITGVGRCFGECKCKTYEPVCGAAFPESCKFNPGSIYQCDFGGADPTRPMSCPIPCNPQHGPDKCGLNLYNV</sequence>
<reference evidence="1" key="1">
    <citation type="journal article" date="2020" name="Fungal Divers.">
        <title>Resolving the Mortierellaceae phylogeny through synthesis of multi-gene phylogenetics and phylogenomics.</title>
        <authorList>
            <person name="Vandepol N."/>
            <person name="Liber J."/>
            <person name="Desiro A."/>
            <person name="Na H."/>
            <person name="Kennedy M."/>
            <person name="Barry K."/>
            <person name="Grigoriev I.V."/>
            <person name="Miller A.N."/>
            <person name="O'Donnell K."/>
            <person name="Stajich J.E."/>
            <person name="Bonito G."/>
        </authorList>
    </citation>
    <scope>NUCLEOTIDE SEQUENCE</scope>
    <source>
        <strain evidence="1">NRRL 28262</strain>
    </source>
</reference>
<evidence type="ECO:0000313" key="2">
    <source>
        <dbReference type="Proteomes" id="UP001194580"/>
    </source>
</evidence>
<accession>A0AAD4H5T7</accession>
<proteinExistence type="predicted"/>